<reference evidence="7" key="1">
    <citation type="submission" date="2022-11" db="EMBL/GenBank/DDBJ databases">
        <title>Centuries of genome instability and evolution in soft-shell clam transmissible cancer (bioRxiv).</title>
        <authorList>
            <person name="Hart S.F.M."/>
            <person name="Yonemitsu M.A."/>
            <person name="Giersch R.M."/>
            <person name="Beal B.F."/>
            <person name="Arriagada G."/>
            <person name="Davis B.W."/>
            <person name="Ostrander E.A."/>
            <person name="Goff S.P."/>
            <person name="Metzger M.J."/>
        </authorList>
    </citation>
    <scope>NUCLEOTIDE SEQUENCE</scope>
    <source>
        <strain evidence="7">MELC-2E11</strain>
        <tissue evidence="7">Siphon/mantle</tissue>
    </source>
</reference>
<dbReference type="InterPro" id="IPR002018">
    <property type="entry name" value="CarbesteraseB"/>
</dbReference>
<evidence type="ECO:0000256" key="5">
    <source>
        <dbReference type="RuleBase" id="RU361235"/>
    </source>
</evidence>
<dbReference type="PANTHER" id="PTHR43918">
    <property type="entry name" value="ACETYLCHOLINESTERASE"/>
    <property type="match status" value="1"/>
</dbReference>
<evidence type="ECO:0000256" key="1">
    <source>
        <dbReference type="ARBA" id="ARBA00005964"/>
    </source>
</evidence>
<comment type="similarity">
    <text evidence="1 5">Belongs to the type-B carboxylesterase/lipase family.</text>
</comment>
<organism evidence="7 8">
    <name type="scientific">Mya arenaria</name>
    <name type="common">Soft-shell clam</name>
    <dbReference type="NCBI Taxonomy" id="6604"/>
    <lineage>
        <taxon>Eukaryota</taxon>
        <taxon>Metazoa</taxon>
        <taxon>Spiralia</taxon>
        <taxon>Lophotrochozoa</taxon>
        <taxon>Mollusca</taxon>
        <taxon>Bivalvia</taxon>
        <taxon>Autobranchia</taxon>
        <taxon>Heteroconchia</taxon>
        <taxon>Euheterodonta</taxon>
        <taxon>Imparidentia</taxon>
        <taxon>Neoheterodontei</taxon>
        <taxon>Myida</taxon>
        <taxon>Myoidea</taxon>
        <taxon>Myidae</taxon>
        <taxon>Mya</taxon>
    </lineage>
</organism>
<evidence type="ECO:0000256" key="4">
    <source>
        <dbReference type="ARBA" id="ARBA00023157"/>
    </source>
</evidence>
<dbReference type="InterPro" id="IPR019819">
    <property type="entry name" value="Carboxylesterase_B_CS"/>
</dbReference>
<dbReference type="SUPFAM" id="SSF53474">
    <property type="entry name" value="alpha/beta-Hydrolases"/>
    <property type="match status" value="1"/>
</dbReference>
<keyword evidence="3 5" id="KW-0378">Hydrolase</keyword>
<feature type="signal peptide" evidence="5">
    <location>
        <begin position="1"/>
        <end position="27"/>
    </location>
</feature>
<proteinExistence type="inferred from homology"/>
<gene>
    <name evidence="7" type="ORF">MAR_013157</name>
</gene>
<dbReference type="PROSITE" id="PS00941">
    <property type="entry name" value="CARBOXYLESTERASE_B_2"/>
    <property type="match status" value="1"/>
</dbReference>
<dbReference type="Proteomes" id="UP001164746">
    <property type="component" value="Chromosome 15"/>
</dbReference>
<dbReference type="EC" id="3.1.1.-" evidence="5"/>
<sequence>MLFRVLQFHAELLGFVLSLVTISGIAGTDGASSFGPIQQTTKGRVKGLRVSVHGTDVDMYLGIPYAKPPVGNLRFRHPLPADHWSGVLNATEKPNACPQGLDEMFPNADGANVWNANTNRSEDCLYLNVWVPRTEPEGYSYEKHVMVWIFGGGFYSGSSALDIYDGRYIAAENDIIIVSMQYRLGSLGFLTLFHPEAPGNAGLFDQVLALDWVQQNIHFFGGNPHSVTLFGESAGAVSVGMHMLSPLSRGKFHKVILQSGAPHAAWAVLPDKEAKNRSMSLAKLLHCDHHTEIPDIIDCLREKPVDKFVNGEWYTITSGVVRFPFVPVVDGSFLTEAPEKSLITHNFKRCPVLLGHNKHEANYWLLYYEDKFFSLRDEPKISESAFDTLIDLIFFHHPFYPKELNTFGKEAIKFEYRNWVNPHDQRQNAIMLDHAVGDFHFICPTVDFALLATNAGNNVFYYVYEHRSSVHPWPEWMGVLHGDEINFVFGEPENRTKGYTHEEIQFSKKMMRYWTNFAKTGDPNRRPGHVFLDEWPLFTNETREHLILQPDLINRVDKTVSIGRGARAKECSFWRDYLPNLVLKTADMSEMEVEWKLQFNEWSTKYIVEWKTQFDSFLLENGLKQKNGGRCPTP</sequence>
<accession>A0ABY7FZ15</accession>
<keyword evidence="2" id="KW-0719">Serine esterase</keyword>
<dbReference type="InterPro" id="IPR029058">
    <property type="entry name" value="AB_hydrolase_fold"/>
</dbReference>
<dbReference type="CDD" id="cd00312">
    <property type="entry name" value="Esterase_lipase"/>
    <property type="match status" value="1"/>
</dbReference>
<dbReference type="Pfam" id="PF00135">
    <property type="entry name" value="COesterase"/>
    <property type="match status" value="1"/>
</dbReference>
<dbReference type="InterPro" id="IPR000997">
    <property type="entry name" value="Cholinesterase"/>
</dbReference>
<keyword evidence="8" id="KW-1185">Reference proteome</keyword>
<dbReference type="Gene3D" id="3.40.50.1820">
    <property type="entry name" value="alpha/beta hydrolase"/>
    <property type="match status" value="1"/>
</dbReference>
<feature type="chain" id="PRO_5044969711" description="Carboxylic ester hydrolase" evidence="5">
    <location>
        <begin position="28"/>
        <end position="634"/>
    </location>
</feature>
<feature type="domain" description="Carboxylesterase type B" evidence="6">
    <location>
        <begin position="37"/>
        <end position="574"/>
    </location>
</feature>
<dbReference type="PROSITE" id="PS00122">
    <property type="entry name" value="CARBOXYLESTERASE_B_1"/>
    <property type="match status" value="1"/>
</dbReference>
<evidence type="ECO:0000256" key="3">
    <source>
        <dbReference type="ARBA" id="ARBA00022801"/>
    </source>
</evidence>
<evidence type="ECO:0000313" key="7">
    <source>
        <dbReference type="EMBL" id="WAR27453.1"/>
    </source>
</evidence>
<dbReference type="PANTHER" id="PTHR43918:SF12">
    <property type="entry name" value="ACETYLCHOLINESTERASE 1"/>
    <property type="match status" value="1"/>
</dbReference>
<dbReference type="InterPro" id="IPR050654">
    <property type="entry name" value="AChE-related_enzymes"/>
</dbReference>
<dbReference type="EMBL" id="CP111026">
    <property type="protein sequence ID" value="WAR27453.1"/>
    <property type="molecule type" value="Genomic_DNA"/>
</dbReference>
<protein>
    <recommendedName>
        <fullName evidence="5">Carboxylic ester hydrolase</fullName>
        <ecNumber evidence="5">3.1.1.-</ecNumber>
    </recommendedName>
</protein>
<name>A0ABY7FZ15_MYAAR</name>
<dbReference type="PRINTS" id="PR00878">
    <property type="entry name" value="CHOLNESTRASE"/>
</dbReference>
<evidence type="ECO:0000256" key="2">
    <source>
        <dbReference type="ARBA" id="ARBA00022487"/>
    </source>
</evidence>
<evidence type="ECO:0000313" key="8">
    <source>
        <dbReference type="Proteomes" id="UP001164746"/>
    </source>
</evidence>
<dbReference type="InterPro" id="IPR019826">
    <property type="entry name" value="Carboxylesterase_B_AS"/>
</dbReference>
<keyword evidence="5" id="KW-0732">Signal</keyword>
<keyword evidence="4" id="KW-1015">Disulfide bond</keyword>
<evidence type="ECO:0000259" key="6">
    <source>
        <dbReference type="Pfam" id="PF00135"/>
    </source>
</evidence>